<comment type="similarity">
    <text evidence="3 7">Belongs to the peptidase S26 family.</text>
</comment>
<dbReference type="Proteomes" id="UP001290455">
    <property type="component" value="Unassembled WGS sequence"/>
</dbReference>
<dbReference type="Gene3D" id="2.10.109.10">
    <property type="entry name" value="Umud Fragment, subunit A"/>
    <property type="match status" value="1"/>
</dbReference>
<dbReference type="EC" id="3.4.21.89" evidence="4 7"/>
<dbReference type="Pfam" id="PF10502">
    <property type="entry name" value="Peptidase_S26"/>
    <property type="match status" value="1"/>
</dbReference>
<dbReference type="InterPro" id="IPR036286">
    <property type="entry name" value="LexA/Signal_pep-like_sf"/>
</dbReference>
<proteinExistence type="inferred from homology"/>
<feature type="transmembrane region" description="Helical" evidence="7">
    <location>
        <begin position="33"/>
        <end position="55"/>
    </location>
</feature>
<dbReference type="CDD" id="cd06530">
    <property type="entry name" value="S26_SPase_I"/>
    <property type="match status" value="1"/>
</dbReference>
<dbReference type="InterPro" id="IPR019758">
    <property type="entry name" value="Pept_S26A_signal_pept_1_CS"/>
</dbReference>
<keyword evidence="10" id="KW-1185">Reference proteome</keyword>
<dbReference type="InterPro" id="IPR019533">
    <property type="entry name" value="Peptidase_S26"/>
</dbReference>
<keyword evidence="7" id="KW-1133">Transmembrane helix</keyword>
<dbReference type="PROSITE" id="PS00761">
    <property type="entry name" value="SPASE_I_3"/>
    <property type="match status" value="1"/>
</dbReference>
<dbReference type="SUPFAM" id="SSF51306">
    <property type="entry name" value="LexA/Signal peptidase"/>
    <property type="match status" value="1"/>
</dbReference>
<organism evidence="9 10">
    <name type="scientific">Robertmurraya mangrovi</name>
    <dbReference type="NCBI Taxonomy" id="3098077"/>
    <lineage>
        <taxon>Bacteria</taxon>
        <taxon>Bacillati</taxon>
        <taxon>Bacillota</taxon>
        <taxon>Bacilli</taxon>
        <taxon>Bacillales</taxon>
        <taxon>Bacillaceae</taxon>
        <taxon>Robertmurraya</taxon>
    </lineage>
</organism>
<evidence type="ECO:0000259" key="8">
    <source>
        <dbReference type="Pfam" id="PF10502"/>
    </source>
</evidence>
<dbReference type="GO" id="GO:0009003">
    <property type="term" value="F:signal peptidase activity"/>
    <property type="evidence" value="ECO:0007669"/>
    <property type="project" value="UniProtKB-EC"/>
</dbReference>
<keyword evidence="7" id="KW-0472">Membrane</keyword>
<dbReference type="PANTHER" id="PTHR43390">
    <property type="entry name" value="SIGNAL PEPTIDASE I"/>
    <property type="match status" value="1"/>
</dbReference>
<dbReference type="EMBL" id="JAXOFX010000003">
    <property type="protein sequence ID" value="MDZ5471213.1"/>
    <property type="molecule type" value="Genomic_DNA"/>
</dbReference>
<reference evidence="9 10" key="1">
    <citation type="submission" date="2023-11" db="EMBL/GenBank/DDBJ databases">
        <title>Bacillus jintuensis, isolated from a mudflat on the Beibu Gulf coast.</title>
        <authorList>
            <person name="Li M."/>
        </authorList>
    </citation>
    <scope>NUCLEOTIDE SEQUENCE [LARGE SCALE GENOMIC DNA]</scope>
    <source>
        <strain evidence="9 10">31A1R</strain>
    </source>
</reference>
<comment type="caution">
    <text evidence="9">The sequence shown here is derived from an EMBL/GenBank/DDBJ whole genome shotgun (WGS) entry which is preliminary data.</text>
</comment>
<keyword evidence="5 7" id="KW-0645">Protease</keyword>
<feature type="domain" description="Peptidase S26" evidence="8">
    <location>
        <begin position="34"/>
        <end position="221"/>
    </location>
</feature>
<evidence type="ECO:0000313" key="10">
    <source>
        <dbReference type="Proteomes" id="UP001290455"/>
    </source>
</evidence>
<evidence type="ECO:0000256" key="4">
    <source>
        <dbReference type="ARBA" id="ARBA00013208"/>
    </source>
</evidence>
<evidence type="ECO:0000256" key="5">
    <source>
        <dbReference type="ARBA" id="ARBA00022670"/>
    </source>
</evidence>
<keyword evidence="6 7" id="KW-0378">Hydrolase</keyword>
<evidence type="ECO:0000256" key="2">
    <source>
        <dbReference type="ARBA" id="ARBA00004401"/>
    </source>
</evidence>
<dbReference type="PRINTS" id="PR00727">
    <property type="entry name" value="LEADERPTASE"/>
</dbReference>
<evidence type="ECO:0000256" key="1">
    <source>
        <dbReference type="ARBA" id="ARBA00000677"/>
    </source>
</evidence>
<accession>A0ABU5IVN2</accession>
<sequence>MTGWSHEFKLIIMIHDVSKWGVSLVVQKVTKELFSWVKALALAIVLTVFISVFVLQPYKVSGSSMEPTFQGMDPFDGGKVADRVMVFKSGYLLGSEPEHGDIVIIDSELEKDRSIKDEFIDNPFISWAVNGSGEVDKYWIKRVVGKAGDKLEFNEGKVYRNGELLDETYIKEDMDFPFETVVVPDNHVFVMGDNRNDSLDSREIGPVPVDHVVGEVFLRYYPIKKINKY</sequence>
<evidence type="ECO:0000256" key="6">
    <source>
        <dbReference type="ARBA" id="ARBA00022801"/>
    </source>
</evidence>
<dbReference type="PANTHER" id="PTHR43390:SF1">
    <property type="entry name" value="CHLOROPLAST PROCESSING PEPTIDASE"/>
    <property type="match status" value="1"/>
</dbReference>
<comment type="subcellular location">
    <subcellularLocation>
        <location evidence="2">Cell membrane</location>
        <topology evidence="2">Single-pass type II membrane protein</topology>
    </subcellularLocation>
    <subcellularLocation>
        <location evidence="7">Membrane</location>
        <topology evidence="7">Single-pass type II membrane protein</topology>
    </subcellularLocation>
</comment>
<dbReference type="PROSITE" id="PS00501">
    <property type="entry name" value="SPASE_I_1"/>
    <property type="match status" value="1"/>
</dbReference>
<dbReference type="InterPro" id="IPR000223">
    <property type="entry name" value="Pept_S26A_signal_pept_1"/>
</dbReference>
<evidence type="ECO:0000313" key="9">
    <source>
        <dbReference type="EMBL" id="MDZ5471213.1"/>
    </source>
</evidence>
<protein>
    <recommendedName>
        <fullName evidence="4 7">Signal peptidase I</fullName>
        <ecNumber evidence="4 7">3.4.21.89</ecNumber>
    </recommendedName>
</protein>
<keyword evidence="7" id="KW-0812">Transmembrane</keyword>
<gene>
    <name evidence="9" type="primary">lepB</name>
    <name evidence="9" type="ORF">SM124_05590</name>
</gene>
<dbReference type="NCBIfam" id="TIGR02227">
    <property type="entry name" value="sigpep_I_bact"/>
    <property type="match status" value="1"/>
</dbReference>
<evidence type="ECO:0000256" key="3">
    <source>
        <dbReference type="ARBA" id="ARBA00009370"/>
    </source>
</evidence>
<evidence type="ECO:0000256" key="7">
    <source>
        <dbReference type="RuleBase" id="RU362042"/>
    </source>
</evidence>
<comment type="catalytic activity">
    <reaction evidence="1 7">
        <text>Cleavage of hydrophobic, N-terminal signal or leader sequences from secreted and periplasmic proteins.</text>
        <dbReference type="EC" id="3.4.21.89"/>
    </reaction>
</comment>
<name>A0ABU5IVN2_9BACI</name>
<dbReference type="InterPro" id="IPR019756">
    <property type="entry name" value="Pept_S26A_signal_pept_1_Ser-AS"/>
</dbReference>